<evidence type="ECO:0000259" key="1">
    <source>
        <dbReference type="Pfam" id="PF26308"/>
    </source>
</evidence>
<name>A0ABC9SV30_BACCE</name>
<comment type="caution">
    <text evidence="2">The sequence shown here is derived from an EMBL/GenBank/DDBJ whole genome shotgun (WGS) entry which is preliminary data.</text>
</comment>
<dbReference type="InterPro" id="IPR058684">
    <property type="entry name" value="YopA_M"/>
</dbReference>
<dbReference type="Proteomes" id="UP000014060">
    <property type="component" value="Unassembled WGS sequence"/>
</dbReference>
<feature type="domain" description="YopA central" evidence="1">
    <location>
        <begin position="105"/>
        <end position="222"/>
    </location>
</feature>
<dbReference type="RefSeq" id="WP_000653237.1">
    <property type="nucleotide sequence ID" value="NZ_KB976041.1"/>
</dbReference>
<evidence type="ECO:0000313" key="3">
    <source>
        <dbReference type="Proteomes" id="UP000014060"/>
    </source>
</evidence>
<sequence>MKDKFYVDVLNEKLFNIYEGEIVYQSQEELIPIYSKIILQNSPYPQILLNTDIPMSLKVGMDSFPHGYGIRTMKNHMMNISGSECSYNEDILEGFTMYLNGIKTDDKEVDEVVFFIMNCSHIGLTIYEETEYEFVHDDWLIKFKFRPDKNIENHYDNLRKNRGNEITHVGSISKRDKTCFNTEEIEEILFILEWYLSFCSAQSVSIPIQIGFKNESKVWENYVIKDNTMKHFQDSYGWVPKGGVDAFNKFFSNVATKLKQELWKDVLQIALNWYLEIKGNGMIENKIISTQIALEQLAWTYLVNQEQMLDKEGYKKLRATDILKLFCYQLNISKEIIYERLLDEDIVKKYQKDGVFMFVDFRNNLVHPDKKMNVHQLDVNTQAIVYEQGVYFLERALTGIFGYEGKYRKKMY</sequence>
<evidence type="ECO:0000313" key="2">
    <source>
        <dbReference type="EMBL" id="EOQ59745.1"/>
    </source>
</evidence>
<dbReference type="AlphaFoldDB" id="A0ABC9SV30"/>
<protein>
    <recommendedName>
        <fullName evidence="1">YopA central domain-containing protein</fullName>
    </recommendedName>
</protein>
<dbReference type="Pfam" id="PF26308">
    <property type="entry name" value="YopA_M"/>
    <property type="match status" value="1"/>
</dbReference>
<dbReference type="EMBL" id="AHCJ01000052">
    <property type="protein sequence ID" value="EOQ59745.1"/>
    <property type="molecule type" value="Genomic_DNA"/>
</dbReference>
<gene>
    <name evidence="2" type="ORF">IAY_03936</name>
</gene>
<reference evidence="2 3" key="1">
    <citation type="submission" date="2013-01" db="EMBL/GenBank/DDBJ databases">
        <title>The Genome Sequence of Bacillus cereus TIAC219.</title>
        <authorList>
            <consortium name="The Broad Institute Genome Sequencing Platform"/>
            <consortium name="The Broad Institute Genome Sequencing Center for Infectious Disease"/>
            <person name="Feldgarden M."/>
            <person name="Van der Auwera G.A."/>
            <person name="Mahillon J."/>
            <person name="Duprez V."/>
            <person name="Timmery S."/>
            <person name="Mattelet C."/>
            <person name="Dierick K."/>
            <person name="Sun M."/>
            <person name="Yu Z."/>
            <person name="Zhu L."/>
            <person name="Hu X."/>
            <person name="Shank E.B."/>
            <person name="Swiecicka I."/>
            <person name="Hansen B.M."/>
            <person name="Andrup L."/>
            <person name="Walker B."/>
            <person name="Young S.K."/>
            <person name="Zeng Q."/>
            <person name="Gargeya S."/>
            <person name="Fitzgerald M."/>
            <person name="Haas B."/>
            <person name="Abouelleil A."/>
            <person name="Alvarado L."/>
            <person name="Arachchi H.M."/>
            <person name="Berlin A.M."/>
            <person name="Chapman S.B."/>
            <person name="Dewar J."/>
            <person name="Goldberg J."/>
            <person name="Griggs A."/>
            <person name="Gujja S."/>
            <person name="Hansen M."/>
            <person name="Howarth C."/>
            <person name="Imamovic A."/>
            <person name="Larimer J."/>
            <person name="McCowan C."/>
            <person name="Murphy C."/>
            <person name="Neiman D."/>
            <person name="Pearson M."/>
            <person name="Priest M."/>
            <person name="Roberts A."/>
            <person name="Saif S."/>
            <person name="Shea T."/>
            <person name="Sisk P."/>
            <person name="Sykes S."/>
            <person name="Wortman J."/>
            <person name="Nusbaum C."/>
            <person name="Birren B."/>
        </authorList>
    </citation>
    <scope>NUCLEOTIDE SEQUENCE [LARGE SCALE GENOMIC DNA]</scope>
    <source>
        <strain evidence="2 3">TIAC219</strain>
    </source>
</reference>
<accession>A0ABC9SV30</accession>
<proteinExistence type="predicted"/>
<organism evidence="2 3">
    <name type="scientific">Bacillus cereus TIAC219</name>
    <dbReference type="NCBI Taxonomy" id="718222"/>
    <lineage>
        <taxon>Bacteria</taxon>
        <taxon>Bacillati</taxon>
        <taxon>Bacillota</taxon>
        <taxon>Bacilli</taxon>
        <taxon>Bacillales</taxon>
        <taxon>Bacillaceae</taxon>
        <taxon>Bacillus</taxon>
        <taxon>Bacillus cereus group</taxon>
    </lineage>
</organism>